<evidence type="ECO:0008006" key="4">
    <source>
        <dbReference type="Google" id="ProtNLM"/>
    </source>
</evidence>
<name>A0A9J6GJV1_HAELO</name>
<evidence type="ECO:0000313" key="3">
    <source>
        <dbReference type="Proteomes" id="UP000821853"/>
    </source>
</evidence>
<reference evidence="2 3" key="1">
    <citation type="journal article" date="2020" name="Cell">
        <title>Large-Scale Comparative Analyses of Tick Genomes Elucidate Their Genetic Diversity and Vector Capacities.</title>
        <authorList>
            <consortium name="Tick Genome and Microbiome Consortium (TIGMIC)"/>
            <person name="Jia N."/>
            <person name="Wang J."/>
            <person name="Shi W."/>
            <person name="Du L."/>
            <person name="Sun Y."/>
            <person name="Zhan W."/>
            <person name="Jiang J.F."/>
            <person name="Wang Q."/>
            <person name="Zhang B."/>
            <person name="Ji P."/>
            <person name="Bell-Sakyi L."/>
            <person name="Cui X.M."/>
            <person name="Yuan T.T."/>
            <person name="Jiang B.G."/>
            <person name="Yang W.F."/>
            <person name="Lam T.T."/>
            <person name="Chang Q.C."/>
            <person name="Ding S.J."/>
            <person name="Wang X.J."/>
            <person name="Zhu J.G."/>
            <person name="Ruan X.D."/>
            <person name="Zhao L."/>
            <person name="Wei J.T."/>
            <person name="Ye R.Z."/>
            <person name="Que T.C."/>
            <person name="Du C.H."/>
            <person name="Zhou Y.H."/>
            <person name="Cheng J.X."/>
            <person name="Dai P.F."/>
            <person name="Guo W.B."/>
            <person name="Han X.H."/>
            <person name="Huang E.J."/>
            <person name="Li L.F."/>
            <person name="Wei W."/>
            <person name="Gao Y.C."/>
            <person name="Liu J.Z."/>
            <person name="Shao H.Z."/>
            <person name="Wang X."/>
            <person name="Wang C.C."/>
            <person name="Yang T.C."/>
            <person name="Huo Q.B."/>
            <person name="Li W."/>
            <person name="Chen H.Y."/>
            <person name="Chen S.E."/>
            <person name="Zhou L.G."/>
            <person name="Ni X.B."/>
            <person name="Tian J.H."/>
            <person name="Sheng Y."/>
            <person name="Liu T."/>
            <person name="Pan Y.S."/>
            <person name="Xia L.Y."/>
            <person name="Li J."/>
            <person name="Zhao F."/>
            <person name="Cao W.C."/>
        </authorList>
    </citation>
    <scope>NUCLEOTIDE SEQUENCE [LARGE SCALE GENOMIC DNA]</scope>
    <source>
        <strain evidence="2">HaeL-2018</strain>
    </source>
</reference>
<feature type="compositionally biased region" description="Polar residues" evidence="1">
    <location>
        <begin position="134"/>
        <end position="147"/>
    </location>
</feature>
<feature type="compositionally biased region" description="Basic and acidic residues" evidence="1">
    <location>
        <begin position="89"/>
        <end position="99"/>
    </location>
</feature>
<evidence type="ECO:0000256" key="1">
    <source>
        <dbReference type="SAM" id="MobiDB-lite"/>
    </source>
</evidence>
<sequence>MLGKSSAAVINFNGPHVPFNVTYQSGDYRCRPYRKTVQYCCYRGEVGHWEDVCPQAAQNVCLKMRPDQSTTSSALPAMLQSLQTTASGGRDRLQGEAESRTFLPPNVQQQCQVKNQEPRSGWRPRTEDFPDLQAFSSTYSNRSGNNV</sequence>
<proteinExistence type="predicted"/>
<dbReference type="Proteomes" id="UP000821853">
    <property type="component" value="Chromosome 5"/>
</dbReference>
<evidence type="ECO:0000313" key="2">
    <source>
        <dbReference type="EMBL" id="KAH9374744.1"/>
    </source>
</evidence>
<dbReference type="OrthoDB" id="6506693at2759"/>
<gene>
    <name evidence="2" type="ORF">HPB48_012899</name>
</gene>
<accession>A0A9J6GJV1</accession>
<dbReference type="VEuPathDB" id="VectorBase:HLOH_051472"/>
<dbReference type="EMBL" id="JABSTR010000007">
    <property type="protein sequence ID" value="KAH9374744.1"/>
    <property type="molecule type" value="Genomic_DNA"/>
</dbReference>
<comment type="caution">
    <text evidence="2">The sequence shown here is derived from an EMBL/GenBank/DDBJ whole genome shotgun (WGS) entry which is preliminary data.</text>
</comment>
<keyword evidence="3" id="KW-1185">Reference proteome</keyword>
<feature type="region of interest" description="Disordered" evidence="1">
    <location>
        <begin position="83"/>
        <end position="147"/>
    </location>
</feature>
<protein>
    <recommendedName>
        <fullName evidence="4">CCHC-type domain-containing protein</fullName>
    </recommendedName>
</protein>
<feature type="compositionally biased region" description="Polar residues" evidence="1">
    <location>
        <begin position="106"/>
        <end position="115"/>
    </location>
</feature>
<organism evidence="2 3">
    <name type="scientific">Haemaphysalis longicornis</name>
    <name type="common">Bush tick</name>
    <dbReference type="NCBI Taxonomy" id="44386"/>
    <lineage>
        <taxon>Eukaryota</taxon>
        <taxon>Metazoa</taxon>
        <taxon>Ecdysozoa</taxon>
        <taxon>Arthropoda</taxon>
        <taxon>Chelicerata</taxon>
        <taxon>Arachnida</taxon>
        <taxon>Acari</taxon>
        <taxon>Parasitiformes</taxon>
        <taxon>Ixodida</taxon>
        <taxon>Ixodoidea</taxon>
        <taxon>Ixodidae</taxon>
        <taxon>Haemaphysalinae</taxon>
        <taxon>Haemaphysalis</taxon>
    </lineage>
</organism>
<dbReference type="AlphaFoldDB" id="A0A9J6GJV1"/>